<feature type="domain" description="DUF913" evidence="1">
    <location>
        <begin position="104"/>
        <end position="226"/>
    </location>
</feature>
<dbReference type="Proteomes" id="UP000324705">
    <property type="component" value="Chromosome 1A"/>
</dbReference>
<dbReference type="AlphaFoldDB" id="A0A9R0UIR7"/>
<gene>
    <name evidence="2" type="ORF">TRITD_1Av1G008330</name>
</gene>
<dbReference type="OMA" id="ANPACFQ"/>
<evidence type="ECO:0000313" key="2">
    <source>
        <dbReference type="EMBL" id="VAH00902.1"/>
    </source>
</evidence>
<evidence type="ECO:0000259" key="1">
    <source>
        <dbReference type="Pfam" id="PF06025"/>
    </source>
</evidence>
<dbReference type="EMBL" id="LT934111">
    <property type="protein sequence ID" value="VAH00902.1"/>
    <property type="molecule type" value="Genomic_DNA"/>
</dbReference>
<name>A0A9R0UIR7_TRITD</name>
<sequence>MENKYDGTQNRLESTLHFEYNLAPVQDSDQTNEKNKSSNLCVIYIPDLHLQKEDDLGILKQCIDNSFCFMRCHLRVLGPPSGVQECPSLLQDKDPSHMHLVSLAVKTLQKLMDYSRPAVSLFKDLGGVELLSQRLHVEVQRVVGVADSLTSVIASDTLKLEDDHFYSQKLPIKALLKALGSATYSPANPACFQSSNDNSLPMSLSFIFQNVGKFAGDIYISSVTVTMSGPKRCLGDMIAVADVAMAELEATKRVREVVETELHGG</sequence>
<reference evidence="2 3" key="1">
    <citation type="submission" date="2017-09" db="EMBL/GenBank/DDBJ databases">
        <authorList>
            <consortium name="International Durum Wheat Genome Sequencing Consortium (IDWGSC)"/>
            <person name="Milanesi L."/>
        </authorList>
    </citation>
    <scope>NUCLEOTIDE SEQUENCE [LARGE SCALE GENOMIC DNA]</scope>
    <source>
        <strain evidence="3">cv. Svevo</strain>
    </source>
</reference>
<keyword evidence="3" id="KW-1185">Reference proteome</keyword>
<dbReference type="Gramene" id="TRITD1Av1G008330.1">
    <property type="protein sequence ID" value="TRITD1Av1G008330.1"/>
    <property type="gene ID" value="TRITD1Av1G008330"/>
</dbReference>
<accession>A0A9R0UIR7</accession>
<protein>
    <recommendedName>
        <fullName evidence="1">DUF913 domain-containing protein</fullName>
    </recommendedName>
</protein>
<dbReference type="InterPro" id="IPR010314">
    <property type="entry name" value="E3_Ub_ligase_DUF913"/>
</dbReference>
<dbReference type="Pfam" id="PF06025">
    <property type="entry name" value="DUF913"/>
    <property type="match status" value="1"/>
</dbReference>
<organism evidence="2 3">
    <name type="scientific">Triticum turgidum subsp. durum</name>
    <name type="common">Durum wheat</name>
    <name type="synonym">Triticum durum</name>
    <dbReference type="NCBI Taxonomy" id="4567"/>
    <lineage>
        <taxon>Eukaryota</taxon>
        <taxon>Viridiplantae</taxon>
        <taxon>Streptophyta</taxon>
        <taxon>Embryophyta</taxon>
        <taxon>Tracheophyta</taxon>
        <taxon>Spermatophyta</taxon>
        <taxon>Magnoliopsida</taxon>
        <taxon>Liliopsida</taxon>
        <taxon>Poales</taxon>
        <taxon>Poaceae</taxon>
        <taxon>BOP clade</taxon>
        <taxon>Pooideae</taxon>
        <taxon>Triticodae</taxon>
        <taxon>Triticeae</taxon>
        <taxon>Triticinae</taxon>
        <taxon>Triticum</taxon>
    </lineage>
</organism>
<evidence type="ECO:0000313" key="3">
    <source>
        <dbReference type="Proteomes" id="UP000324705"/>
    </source>
</evidence>
<proteinExistence type="predicted"/>